<dbReference type="AlphaFoldDB" id="A0A4U1BD45"/>
<name>A0A4U1BD45_9GAMM</name>
<dbReference type="Proteomes" id="UP000305674">
    <property type="component" value="Unassembled WGS sequence"/>
</dbReference>
<proteinExistence type="predicted"/>
<organism evidence="1 2">
    <name type="scientific">Ferrimonas sediminicola</name>
    <dbReference type="NCBI Taxonomy" id="2569538"/>
    <lineage>
        <taxon>Bacteria</taxon>
        <taxon>Pseudomonadati</taxon>
        <taxon>Pseudomonadota</taxon>
        <taxon>Gammaproteobacteria</taxon>
        <taxon>Alteromonadales</taxon>
        <taxon>Ferrimonadaceae</taxon>
        <taxon>Ferrimonas</taxon>
    </lineage>
</organism>
<dbReference type="EMBL" id="SWCI01000005">
    <property type="protein sequence ID" value="TKB48932.1"/>
    <property type="molecule type" value="Genomic_DNA"/>
</dbReference>
<sequence>MLSIGDKYVPYFYSPDDNQAIDTIPIAVGDRVSFVATTAATHNIKEAGYAEITDITSRVIVEDAKVIQVLSAPANQQESEEAGSSLLIALTVEQVLQLEMARKLGDITLVPSRLTGNTLSVKSSDIIDRLSGVRELRAGESQ</sequence>
<evidence type="ECO:0008006" key="3">
    <source>
        <dbReference type="Google" id="ProtNLM"/>
    </source>
</evidence>
<comment type="caution">
    <text evidence="1">The sequence shown here is derived from an EMBL/GenBank/DDBJ whole genome shotgun (WGS) entry which is preliminary data.</text>
</comment>
<protein>
    <recommendedName>
        <fullName evidence="3">Flp pilus assembly protein RcpC/CpaB</fullName>
    </recommendedName>
</protein>
<dbReference type="RefSeq" id="WP_136853125.1">
    <property type="nucleotide sequence ID" value="NZ_SWCI01000005.1"/>
</dbReference>
<gene>
    <name evidence="1" type="ORF">FCL40_09845</name>
</gene>
<accession>A0A4U1BD45</accession>
<evidence type="ECO:0000313" key="2">
    <source>
        <dbReference type="Proteomes" id="UP000305674"/>
    </source>
</evidence>
<reference evidence="1 2" key="1">
    <citation type="submission" date="2019-04" db="EMBL/GenBank/DDBJ databases">
        <authorList>
            <person name="Hwang J.C."/>
        </authorList>
    </citation>
    <scope>NUCLEOTIDE SEQUENCE [LARGE SCALE GENOMIC DNA]</scope>
    <source>
        <strain evidence="1 2">IMCC35001</strain>
    </source>
</reference>
<dbReference type="OrthoDB" id="6399467at2"/>
<evidence type="ECO:0000313" key="1">
    <source>
        <dbReference type="EMBL" id="TKB48932.1"/>
    </source>
</evidence>
<keyword evidence="2" id="KW-1185">Reference proteome</keyword>